<reference evidence="2 3" key="1">
    <citation type="journal article" date="2015" name="Genome Announc.">
        <title>Complete genome sequences for 35 biothreat assay-relevant bacillus species.</title>
        <authorList>
            <person name="Johnson S.L."/>
            <person name="Daligault H.E."/>
            <person name="Davenport K.W."/>
            <person name="Jaissle J."/>
            <person name="Frey K.G."/>
            <person name="Ladner J.T."/>
            <person name="Broomall S.M."/>
            <person name="Bishop-Lilly K.A."/>
            <person name="Bruce D.C."/>
            <person name="Gibbons H.S."/>
            <person name="Coyne S.R."/>
            <person name="Lo C.C."/>
            <person name="Meincke L."/>
            <person name="Munk A.C."/>
            <person name="Koroleva G.I."/>
            <person name="Rosenzweig C.N."/>
            <person name="Palacios G.F."/>
            <person name="Redden C.L."/>
            <person name="Minogue T.D."/>
            <person name="Chain P.S."/>
        </authorList>
    </citation>
    <scope>NUCLEOTIDE SEQUENCE [LARGE SCALE GENOMIC DNA]</scope>
    <source>
        <strain evidence="3">ATCC 14581 / DSM 32 / JCM 2506 / NBRC 15308 / NCIMB 9376 / NCTC 10342 / NRRL B-14308 / VKM B-512</strain>
    </source>
</reference>
<dbReference type="Gene3D" id="3.50.50.60">
    <property type="entry name" value="FAD/NAD(P)-binding domain"/>
    <property type="match status" value="2"/>
</dbReference>
<dbReference type="GO" id="GO:0016116">
    <property type="term" value="P:carotenoid metabolic process"/>
    <property type="evidence" value="ECO:0007669"/>
    <property type="project" value="InterPro"/>
</dbReference>
<proteinExistence type="predicted"/>
<dbReference type="AlphaFoldDB" id="A0A0B6AS19"/>
<evidence type="ECO:0000259" key="1">
    <source>
        <dbReference type="Pfam" id="PF01593"/>
    </source>
</evidence>
<dbReference type="KEGG" id="bmeg:BG04_4445"/>
<name>A0A0B6AS19_PRIM2</name>
<dbReference type="GeneID" id="93642451"/>
<dbReference type="InterPro" id="IPR036188">
    <property type="entry name" value="FAD/NAD-bd_sf"/>
</dbReference>
<dbReference type="PANTHER" id="PTHR46313">
    <property type="match status" value="1"/>
</dbReference>
<dbReference type="InterPro" id="IPR002937">
    <property type="entry name" value="Amino_oxidase"/>
</dbReference>
<dbReference type="Pfam" id="PF01593">
    <property type="entry name" value="Amino_oxidase"/>
    <property type="match status" value="1"/>
</dbReference>
<feature type="domain" description="Amine oxidase" evidence="1">
    <location>
        <begin position="12"/>
        <end position="481"/>
    </location>
</feature>
<dbReference type="PANTHER" id="PTHR46313:SF3">
    <property type="entry name" value="PROLYCOPENE ISOMERASE, CHLOROPLASTIC"/>
    <property type="match status" value="1"/>
</dbReference>
<dbReference type="RefSeq" id="WP_034652551.1">
    <property type="nucleotide sequence ID" value="NZ_BCVB01000005.1"/>
</dbReference>
<sequence length="495" mass="55708">MHKQVVVIGGGIGGLTAGALLAKHDYEVTVLEASREWGGCAGKFQRHLYTFPVGATLGMGFEHGGIHERIGTYLGLEIEKVSLEKIMKVHLPHRTLIYYQDRYQHISYLQKQFPHKAKNIRSFYENVFRIAKEIRKLMQSLPVLPPLTVGEWSRLVSSLNVGSVKLLPYFHQSFSYLLKKHSLLDEADFLHFADGQLIDSMQTTSENCSMLIGCLALDIYHEGAFYVKGGLYKVAEALQKSIKVNGGKTILGRKVVKIERDNDGWIVHDHRGNRYWASDIVCNAPVQSLKSLLHDEDYQHIHKRAKEKSELSQWGTFSMYFAIDERDLPQKVELFHQVLQSEQGEMTEGNHLFLSVSHPDDRFRAPEGKRTITASTHIDLSKWSNKEAYDLQKQVLEKKMVAGIKTIIPGIEKAEHQISGAPKAWERFTSRPNGGVGGFPQTLDHALFNSISHRSGLQGLWLCGDTVFPGAGTIGVSVSGYHVFQSITSHRHTLP</sequence>
<dbReference type="SUPFAM" id="SSF51905">
    <property type="entry name" value="FAD/NAD(P)-binding domain"/>
    <property type="match status" value="1"/>
</dbReference>
<evidence type="ECO:0000313" key="2">
    <source>
        <dbReference type="EMBL" id="AJI23907.1"/>
    </source>
</evidence>
<gene>
    <name evidence="2" type="ORF">BG04_4445</name>
</gene>
<evidence type="ECO:0000313" key="3">
    <source>
        <dbReference type="Proteomes" id="UP000031829"/>
    </source>
</evidence>
<organism evidence="2 3">
    <name type="scientific">Priestia megaterium (strain ATCC 14581 / DSM 32 / CCUG 1817 / JCM 2506 / NBRC 15308 / NCIMB 9376 / NCTC 10342 / NRRL B-14308 / VKM B-512 / Ford 19)</name>
    <name type="common">Bacillus megaterium</name>
    <dbReference type="NCBI Taxonomy" id="1348623"/>
    <lineage>
        <taxon>Bacteria</taxon>
        <taxon>Bacillati</taxon>
        <taxon>Bacillota</taxon>
        <taxon>Bacilli</taxon>
        <taxon>Bacillales</taxon>
        <taxon>Bacillaceae</taxon>
        <taxon>Priestia</taxon>
    </lineage>
</organism>
<dbReference type="GO" id="GO:0016491">
    <property type="term" value="F:oxidoreductase activity"/>
    <property type="evidence" value="ECO:0007669"/>
    <property type="project" value="InterPro"/>
</dbReference>
<protein>
    <submittedName>
        <fullName evidence="2">Pyridine nucleotide-disulfide oxidoreductase family protein</fullName>
    </submittedName>
</protein>
<dbReference type="Proteomes" id="UP000031829">
    <property type="component" value="Chromosome"/>
</dbReference>
<dbReference type="InterPro" id="IPR045892">
    <property type="entry name" value="CrtISO-like"/>
</dbReference>
<dbReference type="HOGENOM" id="CLU_019722_4_2_9"/>
<accession>A0A0B6AS19</accession>
<dbReference type="EMBL" id="CP009920">
    <property type="protein sequence ID" value="AJI23907.1"/>
    <property type="molecule type" value="Genomic_DNA"/>
</dbReference>